<reference evidence="2 3" key="1">
    <citation type="journal article" date="2015" name="Genome Biol.">
        <title>Comparative genomics of Steinernema reveals deeply conserved gene regulatory networks.</title>
        <authorList>
            <person name="Dillman A.R."/>
            <person name="Macchietto M."/>
            <person name="Porter C.F."/>
            <person name="Rogers A."/>
            <person name="Williams B."/>
            <person name="Antoshechkin I."/>
            <person name="Lee M.M."/>
            <person name="Goodwin Z."/>
            <person name="Lu X."/>
            <person name="Lewis E.E."/>
            <person name="Goodrich-Blair H."/>
            <person name="Stock S.P."/>
            <person name="Adams B.J."/>
            <person name="Sternberg P.W."/>
            <person name="Mortazavi A."/>
        </authorList>
    </citation>
    <scope>NUCLEOTIDE SEQUENCE [LARGE SCALE GENOMIC DNA]</scope>
    <source>
        <strain evidence="2 3">ALL</strain>
    </source>
</reference>
<keyword evidence="1" id="KW-1133">Transmembrane helix</keyword>
<feature type="transmembrane region" description="Helical" evidence="1">
    <location>
        <begin position="121"/>
        <end position="142"/>
    </location>
</feature>
<protein>
    <submittedName>
        <fullName evidence="2">Uncharacterized protein</fullName>
    </submittedName>
</protein>
<comment type="caution">
    <text evidence="2">The sequence shown here is derived from an EMBL/GenBank/DDBJ whole genome shotgun (WGS) entry which is preliminary data.</text>
</comment>
<evidence type="ECO:0000313" key="3">
    <source>
        <dbReference type="Proteomes" id="UP000298663"/>
    </source>
</evidence>
<feature type="transmembrane region" description="Helical" evidence="1">
    <location>
        <begin position="38"/>
        <end position="63"/>
    </location>
</feature>
<organism evidence="2 3">
    <name type="scientific">Steinernema carpocapsae</name>
    <name type="common">Entomopathogenic nematode</name>
    <dbReference type="NCBI Taxonomy" id="34508"/>
    <lineage>
        <taxon>Eukaryota</taxon>
        <taxon>Metazoa</taxon>
        <taxon>Ecdysozoa</taxon>
        <taxon>Nematoda</taxon>
        <taxon>Chromadorea</taxon>
        <taxon>Rhabditida</taxon>
        <taxon>Tylenchina</taxon>
        <taxon>Panagrolaimomorpha</taxon>
        <taxon>Strongyloidoidea</taxon>
        <taxon>Steinernematidae</taxon>
        <taxon>Steinernema</taxon>
    </lineage>
</organism>
<sequence>MVRKYALNFCFPSSGSSLYLAPVFLFRRMGSFSSNESFLHYSVNFMFFLCGYEYRVLTFQLIVITFPSFTKPTFAAMHLRERNVNRLFLASHLVSVVIAIVDNLDGRVPADLQWTDFAESAFLQITFIITVIMYFVSVRSPIGFRNQEKKVFFVWQRGEGSAPSF</sequence>
<dbReference type="Proteomes" id="UP000298663">
    <property type="component" value="Unassembled WGS sequence"/>
</dbReference>
<accession>A0A4V6A4N7</accession>
<reference evidence="2 3" key="2">
    <citation type="journal article" date="2019" name="G3 (Bethesda)">
        <title>Hybrid Assembly of the Genome of the Entomopathogenic Nematode Steinernema carpocapsae Identifies the X-Chromosome.</title>
        <authorList>
            <person name="Serra L."/>
            <person name="Macchietto M."/>
            <person name="Macias-Munoz A."/>
            <person name="McGill C.J."/>
            <person name="Rodriguez I.M."/>
            <person name="Rodriguez B."/>
            <person name="Murad R."/>
            <person name="Mortazavi A."/>
        </authorList>
    </citation>
    <scope>NUCLEOTIDE SEQUENCE [LARGE SCALE GENOMIC DNA]</scope>
    <source>
        <strain evidence="2 3">ALL</strain>
    </source>
</reference>
<evidence type="ECO:0000256" key="1">
    <source>
        <dbReference type="SAM" id="Phobius"/>
    </source>
</evidence>
<dbReference type="AlphaFoldDB" id="A0A4V6A4N7"/>
<keyword evidence="3" id="KW-1185">Reference proteome</keyword>
<dbReference type="EMBL" id="AZBU02000003">
    <property type="protein sequence ID" value="TKR87645.1"/>
    <property type="molecule type" value="Genomic_DNA"/>
</dbReference>
<evidence type="ECO:0000313" key="2">
    <source>
        <dbReference type="EMBL" id="TKR87645.1"/>
    </source>
</evidence>
<name>A0A4V6A4N7_STECR</name>
<feature type="transmembrane region" description="Helical" evidence="1">
    <location>
        <begin position="84"/>
        <end position="101"/>
    </location>
</feature>
<keyword evidence="1" id="KW-0472">Membrane</keyword>
<proteinExistence type="predicted"/>
<keyword evidence="1" id="KW-0812">Transmembrane</keyword>
<feature type="transmembrane region" description="Helical" evidence="1">
    <location>
        <begin position="7"/>
        <end position="26"/>
    </location>
</feature>
<gene>
    <name evidence="2" type="ORF">L596_012013</name>
</gene>